<evidence type="ECO:0000313" key="3">
    <source>
        <dbReference type="Proteomes" id="UP000030856"/>
    </source>
</evidence>
<sequence length="163" mass="18066">MAKRRLIQGTDITRIVSGGQTGADRAALDYAIEHGIPHGGWCPKGRLAEDGELDSKYLLVEMPSANYRQRTRQNVVDSDGTLIINQGELRGGTRATHEFAEALDKPYLVIQVEDDALENRDVVLSWLQERGIAVLNVAGPRGSKCPEIYRHTFQLLKSLLTDP</sequence>
<dbReference type="Pfam" id="PF12694">
    <property type="entry name" value="cpYpsA"/>
    <property type="match status" value="1"/>
</dbReference>
<dbReference type="AlphaFoldDB" id="A0A0B0H7C6"/>
<reference evidence="2 4" key="2">
    <citation type="submission" date="2016-11" db="EMBL/GenBank/DDBJ databases">
        <title>Mixed transmission modes and dynamic genome evolution in an obligate animal-bacterial symbiosis.</title>
        <authorList>
            <person name="Russell S.L."/>
            <person name="Corbett-Detig R.B."/>
            <person name="Cavanaugh C.M."/>
        </authorList>
    </citation>
    <scope>NUCLEOTIDE SEQUENCE [LARGE SCALE GENOMIC DNA]</scope>
    <source>
        <strain evidence="2">MA-KB16</strain>
    </source>
</reference>
<dbReference type="EMBL" id="MPNX01000018">
    <property type="protein sequence ID" value="OOY34286.1"/>
    <property type="molecule type" value="Genomic_DNA"/>
</dbReference>
<dbReference type="STRING" id="2340.JV46_04630"/>
<dbReference type="EMBL" id="JRAA01000002">
    <property type="protein sequence ID" value="KHF25005.1"/>
    <property type="molecule type" value="Genomic_DNA"/>
</dbReference>
<organism evidence="1 3">
    <name type="scientific">Solemya velum gill symbiont</name>
    <dbReference type="NCBI Taxonomy" id="2340"/>
    <lineage>
        <taxon>Bacteria</taxon>
        <taxon>Pseudomonadati</taxon>
        <taxon>Pseudomonadota</taxon>
        <taxon>Gammaproteobacteria</taxon>
        <taxon>sulfur-oxidizing symbionts</taxon>
    </lineage>
</organism>
<dbReference type="PATRIC" id="fig|2340.3.peg.1639"/>
<comment type="caution">
    <text evidence="1">The sequence shown here is derived from an EMBL/GenBank/DDBJ whole genome shotgun (WGS) entry which is preliminary data.</text>
</comment>
<dbReference type="SUPFAM" id="SSF102405">
    <property type="entry name" value="MCP/YpsA-like"/>
    <property type="match status" value="1"/>
</dbReference>
<evidence type="ECO:0008006" key="5">
    <source>
        <dbReference type="Google" id="ProtNLM"/>
    </source>
</evidence>
<reference evidence="1 3" key="1">
    <citation type="journal article" date="2014" name="BMC Genomics">
        <title>The genome of the intracellular bacterium of the coastal bivalve, Solemya velum: a blueprint for thriving in and out of symbiosis.</title>
        <authorList>
            <person name="Dmytrenko O."/>
            <person name="Russell S.L."/>
            <person name="Loo W.T."/>
            <person name="Fontanez K.M."/>
            <person name="Liao L."/>
            <person name="Roeselers G."/>
            <person name="Sharma R."/>
            <person name="Stewart F.J."/>
            <person name="Newton I.L."/>
            <person name="Woyke T."/>
            <person name="Wu D."/>
            <person name="Lang J.M."/>
            <person name="Eisen J.A."/>
            <person name="Cavanaugh C.M."/>
        </authorList>
    </citation>
    <scope>NUCLEOTIDE SEQUENCE [LARGE SCALE GENOMIC DNA]</scope>
    <source>
        <strain evidence="1 3">WH</strain>
    </source>
</reference>
<keyword evidence="3" id="KW-1185">Reference proteome</keyword>
<dbReference type="Proteomes" id="UP000030856">
    <property type="component" value="Unassembled WGS sequence"/>
</dbReference>
<dbReference type="GeneID" id="86992499"/>
<evidence type="ECO:0000313" key="2">
    <source>
        <dbReference type="EMBL" id="OOY34286.1"/>
    </source>
</evidence>
<dbReference type="OrthoDB" id="283616at2"/>
<dbReference type="Gene3D" id="3.40.50.450">
    <property type="match status" value="1"/>
</dbReference>
<dbReference type="InterPro" id="IPR024755">
    <property type="entry name" value="cpYpsA"/>
</dbReference>
<protein>
    <recommendedName>
        <fullName evidence="5">Molybdenum cofactor carrier</fullName>
    </recommendedName>
</protein>
<dbReference type="Proteomes" id="UP000190962">
    <property type="component" value="Unassembled WGS sequence"/>
</dbReference>
<name>A0A0B0H7C6_SOVGS</name>
<proteinExistence type="predicted"/>
<evidence type="ECO:0000313" key="4">
    <source>
        <dbReference type="Proteomes" id="UP000190962"/>
    </source>
</evidence>
<evidence type="ECO:0000313" key="1">
    <source>
        <dbReference type="EMBL" id="KHF25005.1"/>
    </source>
</evidence>
<dbReference type="RefSeq" id="WP_043117228.1">
    <property type="nucleotide sequence ID" value="NZ_JRAA01000002.1"/>
</dbReference>
<dbReference type="eggNOG" id="COG0758">
    <property type="taxonomic scope" value="Bacteria"/>
</dbReference>
<accession>A0A0B0H7C6</accession>
<gene>
    <name evidence="2" type="ORF">BOV88_10995</name>
    <name evidence="1" type="ORF">JV46_04630</name>
</gene>